<feature type="compositionally biased region" description="Basic residues" evidence="1">
    <location>
        <begin position="188"/>
        <end position="204"/>
    </location>
</feature>
<reference evidence="2" key="1">
    <citation type="submission" date="2020-05" db="EMBL/GenBank/DDBJ databases">
        <authorList>
            <person name="Chiriac C."/>
            <person name="Salcher M."/>
            <person name="Ghai R."/>
            <person name="Kavagutti S V."/>
        </authorList>
    </citation>
    <scope>NUCLEOTIDE SEQUENCE</scope>
</reference>
<dbReference type="EMBL" id="CAEZTS010000248">
    <property type="protein sequence ID" value="CAB4596849.1"/>
    <property type="molecule type" value="Genomic_DNA"/>
</dbReference>
<evidence type="ECO:0000256" key="1">
    <source>
        <dbReference type="SAM" id="MobiDB-lite"/>
    </source>
</evidence>
<dbReference type="AlphaFoldDB" id="A0A6J6GAL4"/>
<evidence type="ECO:0000313" key="2">
    <source>
        <dbReference type="EMBL" id="CAB4596849.1"/>
    </source>
</evidence>
<protein>
    <submittedName>
        <fullName evidence="2">Unannotated protein</fullName>
    </submittedName>
</protein>
<feature type="region of interest" description="Disordered" evidence="1">
    <location>
        <begin position="169"/>
        <end position="204"/>
    </location>
</feature>
<sequence>MEHPGGRIRYAAHAGRNLRHAGVQRHSVRPVERSDVVDLVQRQRRNRNPHGSVRSRRFIGDDLGNHTHANRSHVRGMEHRRERNRHRADVRIDVRHAHRGVRLVRAVAGDQLFGVVRGEQRNGSPVGFESHLPRHGHAVGDRSHSHRLLVQRVELGVRRVRNGAHFRRQSHDARGERDALRPVGGRSVPRRLQRQRWRGRSRRAGAGHRFVRVGVVPGSHS</sequence>
<feature type="region of interest" description="Disordered" evidence="1">
    <location>
        <begin position="42"/>
        <end position="84"/>
    </location>
</feature>
<feature type="compositionally biased region" description="Basic residues" evidence="1">
    <location>
        <begin position="42"/>
        <end position="57"/>
    </location>
</feature>
<accession>A0A6J6GAL4</accession>
<feature type="region of interest" description="Disordered" evidence="1">
    <location>
        <begin position="122"/>
        <end position="144"/>
    </location>
</feature>
<name>A0A6J6GAL4_9ZZZZ</name>
<gene>
    <name evidence="2" type="ORF">UFOPK1722_01957</name>
</gene>
<proteinExistence type="predicted"/>
<organism evidence="2">
    <name type="scientific">freshwater metagenome</name>
    <dbReference type="NCBI Taxonomy" id="449393"/>
    <lineage>
        <taxon>unclassified sequences</taxon>
        <taxon>metagenomes</taxon>
        <taxon>ecological metagenomes</taxon>
    </lineage>
</organism>
<feature type="compositionally biased region" description="Basic and acidic residues" evidence="1">
    <location>
        <begin position="75"/>
        <end position="84"/>
    </location>
</feature>
<feature type="compositionally biased region" description="Basic and acidic residues" evidence="1">
    <location>
        <begin position="169"/>
        <end position="180"/>
    </location>
</feature>